<name>A0ABT5G6P1_9ACTN</name>
<dbReference type="EMBL" id="JAQOSK010000023">
    <property type="protein sequence ID" value="MDC2960503.1"/>
    <property type="molecule type" value="Genomic_DNA"/>
</dbReference>
<dbReference type="Pfam" id="PF01471">
    <property type="entry name" value="PG_binding_1"/>
    <property type="match status" value="1"/>
</dbReference>
<accession>A0ABT5G6P1</accession>
<dbReference type="SUPFAM" id="SSF47090">
    <property type="entry name" value="PGBD-like"/>
    <property type="match status" value="1"/>
</dbReference>
<sequence length="250" mass="27452">MGWTDVSDVEPGDVISILGIDHVFFEEVMRTGGTASWNDQNPGNIISSGEAEQYGAYTGKHNDIFAIFPDEDTGFAAVRQYLEHRGGKTVLDVMRAYAPAGHGANDPQAYAQRIADALQVGTDTTLAELDDDQRTAFAQEIQRVEGWRSGEEHGPADLPDDLAQWLTDHPSRDERLEADQPFARTGTVAEGVKNIQRRLNELGWSPPLTVDGNFGPHTEAAARWFQTNNGLTSDGIVGNRTWRQLMDAQG</sequence>
<gene>
    <name evidence="2" type="ORF">PO587_39380</name>
</gene>
<evidence type="ECO:0000259" key="1">
    <source>
        <dbReference type="Pfam" id="PF01471"/>
    </source>
</evidence>
<feature type="domain" description="Peptidoglycan binding-like" evidence="1">
    <location>
        <begin position="190"/>
        <end position="245"/>
    </location>
</feature>
<evidence type="ECO:0000313" key="2">
    <source>
        <dbReference type="EMBL" id="MDC2960503.1"/>
    </source>
</evidence>
<dbReference type="InterPro" id="IPR036366">
    <property type="entry name" value="PGBDSf"/>
</dbReference>
<keyword evidence="3" id="KW-1185">Reference proteome</keyword>
<proteinExistence type="predicted"/>
<dbReference type="Gene3D" id="1.10.101.10">
    <property type="entry name" value="PGBD-like superfamily/PGBD"/>
    <property type="match status" value="1"/>
</dbReference>
<dbReference type="RefSeq" id="WP_200700060.1">
    <property type="nucleotide sequence ID" value="NZ_JAQOSK010000023.1"/>
</dbReference>
<dbReference type="InterPro" id="IPR036365">
    <property type="entry name" value="PGBD-like_sf"/>
</dbReference>
<dbReference type="Proteomes" id="UP001221328">
    <property type="component" value="Unassembled WGS sequence"/>
</dbReference>
<dbReference type="InterPro" id="IPR002477">
    <property type="entry name" value="Peptidoglycan-bd-like"/>
</dbReference>
<evidence type="ECO:0000313" key="3">
    <source>
        <dbReference type="Proteomes" id="UP001221328"/>
    </source>
</evidence>
<organism evidence="2 3">
    <name type="scientific">Streptomyces gilvifuscus</name>
    <dbReference type="NCBI Taxonomy" id="1550617"/>
    <lineage>
        <taxon>Bacteria</taxon>
        <taxon>Bacillati</taxon>
        <taxon>Actinomycetota</taxon>
        <taxon>Actinomycetes</taxon>
        <taxon>Kitasatosporales</taxon>
        <taxon>Streptomycetaceae</taxon>
        <taxon>Streptomyces</taxon>
    </lineage>
</organism>
<protein>
    <submittedName>
        <fullName evidence="2">Peptidoglycan-binding protein</fullName>
    </submittedName>
</protein>
<comment type="caution">
    <text evidence="2">The sequence shown here is derived from an EMBL/GenBank/DDBJ whole genome shotgun (WGS) entry which is preliminary data.</text>
</comment>
<reference evidence="2 3" key="1">
    <citation type="journal article" date="2015" name="Int. J. Syst. Evol. Microbiol.">
        <title>Streptomyces gilvifuscus sp. nov., an actinomycete that produces antibacterial compounds isolated from soil.</title>
        <authorList>
            <person name="Nguyen T.M."/>
            <person name="Kim J."/>
        </authorList>
    </citation>
    <scope>NUCLEOTIDE SEQUENCE [LARGE SCALE GENOMIC DNA]</scope>
    <source>
        <strain evidence="2 3">T113</strain>
    </source>
</reference>